<name>A0A9Q9AXN1_9PEZI</name>
<sequence>MKIVAEFNEQAGIQQLEDAANSKITDPALNVRYSLFARHCMGPNAVEAVRAHLDSGVLAKLAAKQVSVYFNPIKVTDWTNHGYTCVLLAALAMNLGCRAYSELKGYHIMIYNTYNEFL</sequence>
<evidence type="ECO:0000313" key="1">
    <source>
        <dbReference type="EMBL" id="USW52526.1"/>
    </source>
</evidence>
<dbReference type="Proteomes" id="UP001056384">
    <property type="component" value="Chromosome 4"/>
</dbReference>
<organism evidence="1 2">
    <name type="scientific">Septoria linicola</name>
    <dbReference type="NCBI Taxonomy" id="215465"/>
    <lineage>
        <taxon>Eukaryota</taxon>
        <taxon>Fungi</taxon>
        <taxon>Dikarya</taxon>
        <taxon>Ascomycota</taxon>
        <taxon>Pezizomycotina</taxon>
        <taxon>Dothideomycetes</taxon>
        <taxon>Dothideomycetidae</taxon>
        <taxon>Mycosphaerellales</taxon>
        <taxon>Mycosphaerellaceae</taxon>
        <taxon>Septoria</taxon>
    </lineage>
</organism>
<protein>
    <submittedName>
        <fullName evidence="1">Uncharacterized protein</fullName>
    </submittedName>
</protein>
<gene>
    <name evidence="1" type="ORF">Slin15195_G058450</name>
</gene>
<accession>A0A9Q9AXN1</accession>
<dbReference type="AlphaFoldDB" id="A0A9Q9AXN1"/>
<dbReference type="EMBL" id="CP099421">
    <property type="protein sequence ID" value="USW52526.1"/>
    <property type="molecule type" value="Genomic_DNA"/>
</dbReference>
<proteinExistence type="predicted"/>
<keyword evidence="2" id="KW-1185">Reference proteome</keyword>
<reference evidence="1" key="1">
    <citation type="submission" date="2022-06" db="EMBL/GenBank/DDBJ databases">
        <title>Complete genome sequences of two strains of the flax pathogen Septoria linicola.</title>
        <authorList>
            <person name="Lapalu N."/>
            <person name="Simon A."/>
            <person name="Demenou B."/>
            <person name="Paumier D."/>
            <person name="Guillot M.-P."/>
            <person name="Gout L."/>
            <person name="Valade R."/>
        </authorList>
    </citation>
    <scope>NUCLEOTIDE SEQUENCE</scope>
    <source>
        <strain evidence="1">SE15195</strain>
    </source>
</reference>
<evidence type="ECO:0000313" key="2">
    <source>
        <dbReference type="Proteomes" id="UP001056384"/>
    </source>
</evidence>